<name>A0A7G8BKM9_9BACT</name>
<keyword evidence="3" id="KW-1185">Reference proteome</keyword>
<reference evidence="2 3" key="1">
    <citation type="submission" date="2020-08" db="EMBL/GenBank/DDBJ databases">
        <title>Edaphobacter telluris sp. nov. and Acidobacterium dinghuensis sp. nov., two acidobacteria isolated from forest soil.</title>
        <authorList>
            <person name="Fu J."/>
            <person name="Qiu L."/>
        </authorList>
    </citation>
    <scope>NUCLEOTIDE SEQUENCE [LARGE SCALE GENOMIC DNA]</scope>
    <source>
        <strain evidence="2">4Y35</strain>
    </source>
</reference>
<keyword evidence="1" id="KW-0732">Signal</keyword>
<evidence type="ECO:0000313" key="2">
    <source>
        <dbReference type="EMBL" id="QNI33099.1"/>
    </source>
</evidence>
<feature type="chain" id="PRO_5028899827" evidence="1">
    <location>
        <begin position="23"/>
        <end position="206"/>
    </location>
</feature>
<gene>
    <name evidence="2" type="ORF">H7849_03730</name>
</gene>
<sequence>MMRLIVCALLFALVLLVPSGWAQEDSPQLVRIGSGLFSLHGTDAGSDTQYLRYFLLADSGEEAMPQSAPTLVIECTQAHNRRELHFFVNFGGVEDIAFTPPFKPTPTDRFPPANPTVAFRMTFEGYMRSKPFKRSWEQLPNGNYKYRNPGADSFNLDGPRYFMQYLNSLPGFRVVAMKPERGKPAEVFFQTKPLLEMVSREALCQP</sequence>
<accession>A0A7G8BKM9</accession>
<organism evidence="2 3">
    <name type="scientific">Alloacidobacterium dinghuense</name>
    <dbReference type="NCBI Taxonomy" id="2763107"/>
    <lineage>
        <taxon>Bacteria</taxon>
        <taxon>Pseudomonadati</taxon>
        <taxon>Acidobacteriota</taxon>
        <taxon>Terriglobia</taxon>
        <taxon>Terriglobales</taxon>
        <taxon>Acidobacteriaceae</taxon>
        <taxon>Alloacidobacterium</taxon>
    </lineage>
</organism>
<dbReference type="EMBL" id="CP060394">
    <property type="protein sequence ID" value="QNI33099.1"/>
    <property type="molecule type" value="Genomic_DNA"/>
</dbReference>
<dbReference type="Proteomes" id="UP000515312">
    <property type="component" value="Chromosome"/>
</dbReference>
<dbReference type="AlphaFoldDB" id="A0A7G8BKM9"/>
<evidence type="ECO:0000313" key="3">
    <source>
        <dbReference type="Proteomes" id="UP000515312"/>
    </source>
</evidence>
<evidence type="ECO:0000256" key="1">
    <source>
        <dbReference type="SAM" id="SignalP"/>
    </source>
</evidence>
<proteinExistence type="predicted"/>
<dbReference type="RefSeq" id="WP_186744246.1">
    <property type="nucleotide sequence ID" value="NZ_CP060394.1"/>
</dbReference>
<protein>
    <submittedName>
        <fullName evidence="2">Uncharacterized protein</fullName>
    </submittedName>
</protein>
<dbReference type="KEGG" id="adin:H7849_03730"/>
<feature type="signal peptide" evidence="1">
    <location>
        <begin position="1"/>
        <end position="22"/>
    </location>
</feature>